<feature type="compositionally biased region" description="Acidic residues" evidence="1">
    <location>
        <begin position="50"/>
        <end position="62"/>
    </location>
</feature>
<protein>
    <recommendedName>
        <fullName evidence="2">WW domain-containing protein</fullName>
    </recommendedName>
</protein>
<sequence>MAESSRQAAAGSKSPTPPPLPDEPLPAPLTGSIGEEGEAQPVDQPILSLGDDDDEEEEEQEGEGGKTDKGDGDEDDHTEGDKDAAHSKSKGKEKEAAPDMSGENQPWQAVWSPEQNAWYFWNTVTGEVTWTNPLQPNPASTPSTSTTDPTDPTFQPPLPQGPPPPKAEDAPRPVYNAIPDIDPDLAYLLPPDQRGIGGPSADGAVQFAQFNARSGKFTTGDVNYKFDALDEYNRQKRFNDHYFDVDAWQKQKDEEHAKRKRDAELGIERDSKITKKDMDRFRKKKAEQKWRKQAWLRD</sequence>
<evidence type="ECO:0000313" key="4">
    <source>
        <dbReference type="Proteomes" id="UP001182556"/>
    </source>
</evidence>
<dbReference type="Proteomes" id="UP001182556">
    <property type="component" value="Unassembled WGS sequence"/>
</dbReference>
<organism evidence="3 4">
    <name type="scientific">Papiliotrema laurentii</name>
    <name type="common">Cryptococcus laurentii</name>
    <dbReference type="NCBI Taxonomy" id="5418"/>
    <lineage>
        <taxon>Eukaryota</taxon>
        <taxon>Fungi</taxon>
        <taxon>Dikarya</taxon>
        <taxon>Basidiomycota</taxon>
        <taxon>Agaricomycotina</taxon>
        <taxon>Tremellomycetes</taxon>
        <taxon>Tremellales</taxon>
        <taxon>Rhynchogastremaceae</taxon>
        <taxon>Papiliotrema</taxon>
    </lineage>
</organism>
<dbReference type="PROSITE" id="PS50020">
    <property type="entry name" value="WW_DOMAIN_2"/>
    <property type="match status" value="1"/>
</dbReference>
<keyword evidence="4" id="KW-1185">Reference proteome</keyword>
<name>A0AAD9FVT3_PAPLA</name>
<evidence type="ECO:0000256" key="1">
    <source>
        <dbReference type="SAM" id="MobiDB-lite"/>
    </source>
</evidence>
<dbReference type="Pfam" id="PF00397">
    <property type="entry name" value="WW"/>
    <property type="match status" value="1"/>
</dbReference>
<reference evidence="3" key="1">
    <citation type="submission" date="2023-02" db="EMBL/GenBank/DDBJ databases">
        <title>Identification and recombinant expression of a fungal hydrolase from Papiliotrema laurentii that hydrolyzes apple cutin and clears colloidal polyester polyurethane.</title>
        <authorList>
            <consortium name="DOE Joint Genome Institute"/>
            <person name="Roman V.A."/>
            <person name="Bojanowski C."/>
            <person name="Crable B.R."/>
            <person name="Wagner D.N."/>
            <person name="Hung C.S."/>
            <person name="Nadeau L.J."/>
            <person name="Schratz L."/>
            <person name="Haridas S."/>
            <person name="Pangilinan J."/>
            <person name="Lipzen A."/>
            <person name="Na H."/>
            <person name="Yan M."/>
            <person name="Ng V."/>
            <person name="Grigoriev I.V."/>
            <person name="Spatafora J.W."/>
            <person name="Barlow D."/>
            <person name="Biffinger J."/>
            <person name="Kelley-Loughnane N."/>
            <person name="Varaljay V.A."/>
            <person name="Crookes-Goodson W.J."/>
        </authorList>
    </citation>
    <scope>NUCLEOTIDE SEQUENCE</scope>
    <source>
        <strain evidence="3">5307AH</strain>
    </source>
</reference>
<dbReference type="EMBL" id="JAODAN010000001">
    <property type="protein sequence ID" value="KAK1927180.1"/>
    <property type="molecule type" value="Genomic_DNA"/>
</dbReference>
<feature type="compositionally biased region" description="Pro residues" evidence="1">
    <location>
        <begin position="154"/>
        <end position="165"/>
    </location>
</feature>
<accession>A0AAD9FVT3</accession>
<gene>
    <name evidence="3" type="ORF">DB88DRAFT_469887</name>
</gene>
<feature type="domain" description="WW" evidence="2">
    <location>
        <begin position="101"/>
        <end position="135"/>
    </location>
</feature>
<evidence type="ECO:0000259" key="2">
    <source>
        <dbReference type="PROSITE" id="PS50020"/>
    </source>
</evidence>
<feature type="region of interest" description="Disordered" evidence="1">
    <location>
        <begin position="129"/>
        <end position="179"/>
    </location>
</feature>
<feature type="compositionally biased region" description="Low complexity" evidence="1">
    <location>
        <begin position="137"/>
        <end position="153"/>
    </location>
</feature>
<dbReference type="InterPro" id="IPR036020">
    <property type="entry name" value="WW_dom_sf"/>
</dbReference>
<comment type="caution">
    <text evidence="3">The sequence shown here is derived from an EMBL/GenBank/DDBJ whole genome shotgun (WGS) entry which is preliminary data.</text>
</comment>
<dbReference type="SUPFAM" id="SSF51045">
    <property type="entry name" value="WW domain"/>
    <property type="match status" value="1"/>
</dbReference>
<dbReference type="CDD" id="cd00201">
    <property type="entry name" value="WW"/>
    <property type="match status" value="1"/>
</dbReference>
<proteinExistence type="predicted"/>
<feature type="region of interest" description="Disordered" evidence="1">
    <location>
        <begin position="1"/>
        <end position="110"/>
    </location>
</feature>
<dbReference type="InterPro" id="IPR001202">
    <property type="entry name" value="WW_dom"/>
</dbReference>
<feature type="compositionally biased region" description="Pro residues" evidence="1">
    <location>
        <begin position="15"/>
        <end position="27"/>
    </location>
</feature>
<dbReference type="AlphaFoldDB" id="A0AAD9FVT3"/>
<dbReference type="Gene3D" id="2.20.70.10">
    <property type="match status" value="1"/>
</dbReference>
<feature type="compositionally biased region" description="Basic and acidic residues" evidence="1">
    <location>
        <begin position="79"/>
        <end position="97"/>
    </location>
</feature>
<evidence type="ECO:0000313" key="3">
    <source>
        <dbReference type="EMBL" id="KAK1927180.1"/>
    </source>
</evidence>